<keyword evidence="3" id="KW-1185">Reference proteome</keyword>
<dbReference type="PANTHER" id="PTHR34203">
    <property type="entry name" value="METHYLTRANSFERASE, FKBM FAMILY PROTEIN"/>
    <property type="match status" value="1"/>
</dbReference>
<dbReference type="RefSeq" id="WP_264511347.1">
    <property type="nucleotide sequence ID" value="NZ_JAPDDR010000002.1"/>
</dbReference>
<evidence type="ECO:0000259" key="1">
    <source>
        <dbReference type="Pfam" id="PF05050"/>
    </source>
</evidence>
<dbReference type="GO" id="GO:0008168">
    <property type="term" value="F:methyltransferase activity"/>
    <property type="evidence" value="ECO:0007669"/>
    <property type="project" value="UniProtKB-KW"/>
</dbReference>
<protein>
    <submittedName>
        <fullName evidence="2">FkbM family methyltransferase</fullName>
    </submittedName>
</protein>
<gene>
    <name evidence="2" type="ORF">OJ996_03835</name>
</gene>
<dbReference type="NCBIfam" id="TIGR01444">
    <property type="entry name" value="fkbM_fam"/>
    <property type="match status" value="1"/>
</dbReference>
<dbReference type="Pfam" id="PF05050">
    <property type="entry name" value="Methyltransf_21"/>
    <property type="match status" value="1"/>
</dbReference>
<dbReference type="Proteomes" id="UP001165653">
    <property type="component" value="Unassembled WGS sequence"/>
</dbReference>
<accession>A0ABT3FZL8</accession>
<organism evidence="2 3">
    <name type="scientific">Luteolibacter rhizosphaerae</name>
    <dbReference type="NCBI Taxonomy" id="2989719"/>
    <lineage>
        <taxon>Bacteria</taxon>
        <taxon>Pseudomonadati</taxon>
        <taxon>Verrucomicrobiota</taxon>
        <taxon>Verrucomicrobiia</taxon>
        <taxon>Verrucomicrobiales</taxon>
        <taxon>Verrucomicrobiaceae</taxon>
        <taxon>Luteolibacter</taxon>
    </lineage>
</organism>
<sequence length="276" mass="30044">MNDIQKAILSSPSLWPATLKSCACRFLGVKNTIVATHGIRMLANLERGKGLWCSVGGLEYEPEMRDALSLLGAGDVFVDVGANVGVYTLHAARRVGPSGKVFFFEPTTETYERTCENVKLNGFSNIKGFQKAVAAAEGTVDFMVCESNNSNYIGSGLLSQEERESVEVRTVPVDTVDALAARENLDRVDLIKIDAEGAETLVMKGAAGILGKSRPSVLFESGFVGSPLSERAFLREQGYKLYRLEGKKWVEGLDEFYGNVLGIARDEHARKLGIAR</sequence>
<feature type="domain" description="Methyltransferase FkbM" evidence="1">
    <location>
        <begin position="79"/>
        <end position="241"/>
    </location>
</feature>
<dbReference type="PANTHER" id="PTHR34203:SF15">
    <property type="entry name" value="SLL1173 PROTEIN"/>
    <property type="match status" value="1"/>
</dbReference>
<evidence type="ECO:0000313" key="3">
    <source>
        <dbReference type="Proteomes" id="UP001165653"/>
    </source>
</evidence>
<name>A0ABT3FZL8_9BACT</name>
<dbReference type="InterPro" id="IPR052514">
    <property type="entry name" value="SAM-dependent_MTase"/>
</dbReference>
<dbReference type="InterPro" id="IPR029063">
    <property type="entry name" value="SAM-dependent_MTases_sf"/>
</dbReference>
<dbReference type="Gene3D" id="3.40.50.150">
    <property type="entry name" value="Vaccinia Virus protein VP39"/>
    <property type="match status" value="1"/>
</dbReference>
<proteinExistence type="predicted"/>
<keyword evidence="2" id="KW-0808">Transferase</keyword>
<dbReference type="SUPFAM" id="SSF53335">
    <property type="entry name" value="S-adenosyl-L-methionine-dependent methyltransferases"/>
    <property type="match status" value="1"/>
</dbReference>
<reference evidence="2" key="1">
    <citation type="submission" date="2022-10" db="EMBL/GenBank/DDBJ databases">
        <title>Luteolibacter sp. GHJ8, whole genome shotgun sequencing project.</title>
        <authorList>
            <person name="Zhao G."/>
            <person name="Shen L."/>
        </authorList>
    </citation>
    <scope>NUCLEOTIDE SEQUENCE</scope>
    <source>
        <strain evidence="2">GHJ8</strain>
    </source>
</reference>
<dbReference type="InterPro" id="IPR006342">
    <property type="entry name" value="FkbM_mtfrase"/>
</dbReference>
<evidence type="ECO:0000313" key="2">
    <source>
        <dbReference type="EMBL" id="MCW1912689.1"/>
    </source>
</evidence>
<comment type="caution">
    <text evidence="2">The sequence shown here is derived from an EMBL/GenBank/DDBJ whole genome shotgun (WGS) entry which is preliminary data.</text>
</comment>
<keyword evidence="2" id="KW-0489">Methyltransferase</keyword>
<dbReference type="EMBL" id="JAPDDR010000002">
    <property type="protein sequence ID" value="MCW1912689.1"/>
    <property type="molecule type" value="Genomic_DNA"/>
</dbReference>
<dbReference type="GO" id="GO:0032259">
    <property type="term" value="P:methylation"/>
    <property type="evidence" value="ECO:0007669"/>
    <property type="project" value="UniProtKB-KW"/>
</dbReference>